<comment type="caution">
    <text evidence="1">The sequence shown here is derived from an EMBL/GenBank/DDBJ whole genome shotgun (WGS) entry which is preliminary data.</text>
</comment>
<dbReference type="Proteomes" id="UP001165101">
    <property type="component" value="Unassembled WGS sequence"/>
</dbReference>
<organism evidence="1 2">
    <name type="scientific">Candida boidinii</name>
    <name type="common">Yeast</name>
    <dbReference type="NCBI Taxonomy" id="5477"/>
    <lineage>
        <taxon>Eukaryota</taxon>
        <taxon>Fungi</taxon>
        <taxon>Dikarya</taxon>
        <taxon>Ascomycota</taxon>
        <taxon>Saccharomycotina</taxon>
        <taxon>Pichiomycetes</taxon>
        <taxon>Pichiales</taxon>
        <taxon>Pichiaceae</taxon>
        <taxon>Ogataea</taxon>
        <taxon>Ogataea/Candida clade</taxon>
    </lineage>
</organism>
<evidence type="ECO:0000313" key="2">
    <source>
        <dbReference type="Proteomes" id="UP001165101"/>
    </source>
</evidence>
<sequence length="89" mass="10125">MLQLPTGPDGYEIIADTIYSNSSTMDGRRFAQEFSKRRRVVEDMVRKQGLDFSWNEAVTKTAGGGSNDSDDDWDMAFTKVVSKKNRKRN</sequence>
<evidence type="ECO:0000313" key="1">
    <source>
        <dbReference type="EMBL" id="GME93667.1"/>
    </source>
</evidence>
<keyword evidence="2" id="KW-1185">Reference proteome</keyword>
<reference evidence="1" key="1">
    <citation type="submission" date="2023-04" db="EMBL/GenBank/DDBJ databases">
        <title>Candida boidinii NBRC 1967.</title>
        <authorList>
            <person name="Ichikawa N."/>
            <person name="Sato H."/>
            <person name="Tonouchi N."/>
        </authorList>
    </citation>
    <scope>NUCLEOTIDE SEQUENCE</scope>
    <source>
        <strain evidence="1">NBRC 1967</strain>
    </source>
</reference>
<name>A0ACB5TS20_CANBO</name>
<protein>
    <submittedName>
        <fullName evidence="1">Unnamed protein product</fullName>
    </submittedName>
</protein>
<gene>
    <name evidence="1" type="ORF">Cboi01_000322500</name>
</gene>
<accession>A0ACB5TS20</accession>
<dbReference type="EMBL" id="BSXV01001703">
    <property type="protein sequence ID" value="GME93667.1"/>
    <property type="molecule type" value="Genomic_DNA"/>
</dbReference>
<proteinExistence type="predicted"/>